<feature type="transmembrane region" description="Helical" evidence="10">
    <location>
        <begin position="31"/>
        <end position="53"/>
    </location>
</feature>
<feature type="domain" description="Type II secretion system protein GspC N-terminal" evidence="11">
    <location>
        <begin position="71"/>
        <end position="170"/>
    </location>
</feature>
<evidence type="ECO:0000256" key="6">
    <source>
        <dbReference type="ARBA" id="ARBA00022927"/>
    </source>
</evidence>
<evidence type="ECO:0000256" key="1">
    <source>
        <dbReference type="ARBA" id="ARBA00004533"/>
    </source>
</evidence>
<evidence type="ECO:0000256" key="4">
    <source>
        <dbReference type="ARBA" id="ARBA00022519"/>
    </source>
</evidence>
<keyword evidence="3" id="KW-1003">Cell membrane</keyword>
<keyword evidence="8 10" id="KW-0472">Membrane</keyword>
<gene>
    <name evidence="12" type="ORF">V5J35_000647</name>
</gene>
<organism evidence="12 13">
    <name type="scientific">Endozoicomonas lisbonensis</name>
    <dbReference type="NCBI Taxonomy" id="3120522"/>
    <lineage>
        <taxon>Bacteria</taxon>
        <taxon>Pseudomonadati</taxon>
        <taxon>Pseudomonadota</taxon>
        <taxon>Gammaproteobacteria</taxon>
        <taxon>Oceanospirillales</taxon>
        <taxon>Endozoicomonadaceae</taxon>
        <taxon>Endozoicomonas</taxon>
    </lineage>
</organism>
<comment type="subcellular location">
    <subcellularLocation>
        <location evidence="1">Cell inner membrane</location>
    </subcellularLocation>
</comment>
<proteinExistence type="predicted"/>
<keyword evidence="6" id="KW-0653">Protein transport</keyword>
<keyword evidence="7 10" id="KW-1133">Transmembrane helix</keyword>
<keyword evidence="2" id="KW-0813">Transport</keyword>
<accession>A0ABV2SCG8</accession>
<comment type="caution">
    <text evidence="12">The sequence shown here is derived from an EMBL/GenBank/DDBJ whole genome shotgun (WGS) entry which is preliminary data.</text>
</comment>
<keyword evidence="13" id="KW-1185">Reference proteome</keyword>
<name>A0ABV2SCG8_9GAMM</name>
<evidence type="ECO:0000256" key="9">
    <source>
        <dbReference type="SAM" id="MobiDB-lite"/>
    </source>
</evidence>
<evidence type="ECO:0000256" key="10">
    <source>
        <dbReference type="SAM" id="Phobius"/>
    </source>
</evidence>
<evidence type="ECO:0000256" key="2">
    <source>
        <dbReference type="ARBA" id="ARBA00022448"/>
    </source>
</evidence>
<keyword evidence="4" id="KW-0997">Cell inner membrane</keyword>
<dbReference type="Pfam" id="PF11356">
    <property type="entry name" value="T2SSC"/>
    <property type="match status" value="1"/>
</dbReference>
<keyword evidence="5 10" id="KW-0812">Transmembrane</keyword>
<dbReference type="InterPro" id="IPR024961">
    <property type="entry name" value="T2SS_GspC_N"/>
</dbReference>
<evidence type="ECO:0000256" key="7">
    <source>
        <dbReference type="ARBA" id="ARBA00022989"/>
    </source>
</evidence>
<dbReference type="EMBL" id="JBEWTB010000002">
    <property type="protein sequence ID" value="MET4755455.1"/>
    <property type="molecule type" value="Genomic_DNA"/>
</dbReference>
<dbReference type="Gene3D" id="2.30.30.830">
    <property type="match status" value="1"/>
</dbReference>
<evidence type="ECO:0000256" key="8">
    <source>
        <dbReference type="ARBA" id="ARBA00023136"/>
    </source>
</evidence>
<reference evidence="12 13" key="1">
    <citation type="submission" date="2024-06" db="EMBL/GenBank/DDBJ databases">
        <title>Genomic Encyclopedia of Type Strains, Phase V (KMG-V): Genome sequencing to study the core and pangenomes of soil and plant-associated prokaryotes.</title>
        <authorList>
            <person name="Whitman W."/>
        </authorList>
    </citation>
    <scope>NUCLEOTIDE SEQUENCE [LARGE SCALE GENOMIC DNA]</scope>
    <source>
        <strain evidence="12 13">NE40</strain>
    </source>
</reference>
<evidence type="ECO:0000259" key="11">
    <source>
        <dbReference type="Pfam" id="PF11356"/>
    </source>
</evidence>
<evidence type="ECO:0000256" key="5">
    <source>
        <dbReference type="ARBA" id="ARBA00022692"/>
    </source>
</evidence>
<evidence type="ECO:0000313" key="13">
    <source>
        <dbReference type="Proteomes" id="UP001549366"/>
    </source>
</evidence>
<dbReference type="Proteomes" id="UP001549366">
    <property type="component" value="Unassembled WGS sequence"/>
</dbReference>
<sequence length="228" mass="25507">MTQLLFQPSENIMNQEVMATYFKWGQRKNRILITILLCIAMFISLGIQGLQLFKTFQDTASTNLEPKSELTQEPQALSAKDFDLLFGFNNQTEARNKSADIPKTKLNLILRGALADIGANAEDSSAIIQGSNQDKLYSPGDSLPGGVTLKEIHPDHVILSRNGQLEKLFFPDSGKDSRALQEYRKPAPDAAEQAIERPGFTQEPDDKSLEQRMQELRDKLQQANQGIQ</sequence>
<evidence type="ECO:0000256" key="3">
    <source>
        <dbReference type="ARBA" id="ARBA00022475"/>
    </source>
</evidence>
<feature type="region of interest" description="Disordered" evidence="9">
    <location>
        <begin position="183"/>
        <end position="207"/>
    </location>
</feature>
<protein>
    <submittedName>
        <fullName evidence="12">General secretion pathway protein C</fullName>
    </submittedName>
</protein>
<evidence type="ECO:0000313" key="12">
    <source>
        <dbReference type="EMBL" id="MET4755455.1"/>
    </source>
</evidence>